<dbReference type="AlphaFoldDB" id="A0A7D9IYF2"/>
<accession>A0A7D9IYF2</accession>
<comment type="caution">
    <text evidence="1">The sequence shown here is derived from an EMBL/GenBank/DDBJ whole genome shotgun (WGS) entry which is preliminary data.</text>
</comment>
<organism evidence="1 2">
    <name type="scientific">Paramuricea clavata</name>
    <name type="common">Red gorgonian</name>
    <name type="synonym">Violescent sea-whip</name>
    <dbReference type="NCBI Taxonomy" id="317549"/>
    <lineage>
        <taxon>Eukaryota</taxon>
        <taxon>Metazoa</taxon>
        <taxon>Cnidaria</taxon>
        <taxon>Anthozoa</taxon>
        <taxon>Octocorallia</taxon>
        <taxon>Malacalcyonacea</taxon>
        <taxon>Plexauridae</taxon>
        <taxon>Paramuricea</taxon>
    </lineage>
</organism>
<protein>
    <submittedName>
        <fullName evidence="1">Uncharacterized protein</fullName>
    </submittedName>
</protein>
<dbReference type="EMBL" id="CACRXK020010302">
    <property type="protein sequence ID" value="CAB4019110.1"/>
    <property type="molecule type" value="Genomic_DNA"/>
</dbReference>
<feature type="non-terminal residue" evidence="1">
    <location>
        <position position="64"/>
    </location>
</feature>
<name>A0A7D9IYF2_PARCT</name>
<proteinExistence type="predicted"/>
<evidence type="ECO:0000313" key="2">
    <source>
        <dbReference type="Proteomes" id="UP001152795"/>
    </source>
</evidence>
<gene>
    <name evidence="1" type="ORF">PACLA_8A037117</name>
</gene>
<evidence type="ECO:0000313" key="1">
    <source>
        <dbReference type="EMBL" id="CAB4019110.1"/>
    </source>
</evidence>
<reference evidence="1" key="1">
    <citation type="submission" date="2020-04" db="EMBL/GenBank/DDBJ databases">
        <authorList>
            <person name="Alioto T."/>
            <person name="Alioto T."/>
            <person name="Gomez Garrido J."/>
        </authorList>
    </citation>
    <scope>NUCLEOTIDE SEQUENCE</scope>
    <source>
        <strain evidence="1">A484AB</strain>
    </source>
</reference>
<sequence>MEKNCDFTGSDNVTEPDHPGMVAINRCTCNPPHYANYKMAESIVNTARKEAAFEVFESEFTRNG</sequence>
<keyword evidence="2" id="KW-1185">Reference proteome</keyword>
<dbReference type="Proteomes" id="UP001152795">
    <property type="component" value="Unassembled WGS sequence"/>
</dbReference>